<gene>
    <name evidence="2" type="ORF">LTRI10_LOCUS1545</name>
</gene>
<evidence type="ECO:0000256" key="1">
    <source>
        <dbReference type="SAM" id="MobiDB-lite"/>
    </source>
</evidence>
<evidence type="ECO:0000313" key="3">
    <source>
        <dbReference type="Proteomes" id="UP001497516"/>
    </source>
</evidence>
<proteinExistence type="predicted"/>
<reference evidence="2 3" key="1">
    <citation type="submission" date="2024-04" db="EMBL/GenBank/DDBJ databases">
        <authorList>
            <person name="Fracassetti M."/>
        </authorList>
    </citation>
    <scope>NUCLEOTIDE SEQUENCE [LARGE SCALE GENOMIC DNA]</scope>
</reference>
<feature type="compositionally biased region" description="Low complexity" evidence="1">
    <location>
        <begin position="68"/>
        <end position="88"/>
    </location>
</feature>
<feature type="compositionally biased region" description="Polar residues" evidence="1">
    <location>
        <begin position="1"/>
        <end position="15"/>
    </location>
</feature>
<keyword evidence="3" id="KW-1185">Reference proteome</keyword>
<sequence length="138" mass="14553">MSQADSGVTHTSTEKGGSAAPSVLDVLEKHLSPDPLRNQDQRGPRSHKEAPKQTKSAPSSSAPTGEEAPIVAAASIAPTATTPAPSTTNQGKIPFSPLFEFSMYVDSLLGAHQRLRSSVLTKGASITYRLRAYPVEVK</sequence>
<name>A0AAV2CD30_9ROSI</name>
<dbReference type="EMBL" id="OZ034813">
    <property type="protein sequence ID" value="CAL1353660.1"/>
    <property type="molecule type" value="Genomic_DNA"/>
</dbReference>
<organism evidence="2 3">
    <name type="scientific">Linum trigynum</name>
    <dbReference type="NCBI Taxonomy" id="586398"/>
    <lineage>
        <taxon>Eukaryota</taxon>
        <taxon>Viridiplantae</taxon>
        <taxon>Streptophyta</taxon>
        <taxon>Embryophyta</taxon>
        <taxon>Tracheophyta</taxon>
        <taxon>Spermatophyta</taxon>
        <taxon>Magnoliopsida</taxon>
        <taxon>eudicotyledons</taxon>
        <taxon>Gunneridae</taxon>
        <taxon>Pentapetalae</taxon>
        <taxon>rosids</taxon>
        <taxon>fabids</taxon>
        <taxon>Malpighiales</taxon>
        <taxon>Linaceae</taxon>
        <taxon>Linum</taxon>
    </lineage>
</organism>
<feature type="compositionally biased region" description="Basic and acidic residues" evidence="1">
    <location>
        <begin position="26"/>
        <end position="52"/>
    </location>
</feature>
<protein>
    <submittedName>
        <fullName evidence="2">Uncharacterized protein</fullName>
    </submittedName>
</protein>
<accession>A0AAV2CD30</accession>
<feature type="compositionally biased region" description="Polar residues" evidence="1">
    <location>
        <begin position="53"/>
        <end position="63"/>
    </location>
</feature>
<feature type="region of interest" description="Disordered" evidence="1">
    <location>
        <begin position="1"/>
        <end position="92"/>
    </location>
</feature>
<evidence type="ECO:0000313" key="2">
    <source>
        <dbReference type="EMBL" id="CAL1353660.1"/>
    </source>
</evidence>
<dbReference type="AlphaFoldDB" id="A0AAV2CD30"/>
<dbReference type="Proteomes" id="UP001497516">
    <property type="component" value="Chromosome 1"/>
</dbReference>